<evidence type="ECO:0000313" key="2">
    <source>
        <dbReference type="Proteomes" id="UP000294830"/>
    </source>
</evidence>
<comment type="caution">
    <text evidence="1">The sequence shown here is derived from an EMBL/GenBank/DDBJ whole genome shotgun (WGS) entry which is preliminary data.</text>
</comment>
<keyword evidence="2" id="KW-1185">Reference proteome</keyword>
<organism evidence="1 2">
    <name type="scientific">Acetobacteroides hydrogenigenes</name>
    <dbReference type="NCBI Taxonomy" id="979970"/>
    <lineage>
        <taxon>Bacteria</taxon>
        <taxon>Pseudomonadati</taxon>
        <taxon>Bacteroidota</taxon>
        <taxon>Bacteroidia</taxon>
        <taxon>Bacteroidales</taxon>
        <taxon>Rikenellaceae</taxon>
        <taxon>Acetobacteroides</taxon>
    </lineage>
</organism>
<dbReference type="EMBL" id="SLWB01000007">
    <property type="protein sequence ID" value="TCN67713.1"/>
    <property type="molecule type" value="Genomic_DNA"/>
</dbReference>
<dbReference type="AlphaFoldDB" id="A0A4R2EGM5"/>
<gene>
    <name evidence="1" type="ORF">CLV25_107172</name>
</gene>
<name>A0A4R2EGM5_9BACT</name>
<sequence length="286" mass="33288">MRLKKRSGRLLSYGILSAIMLVAMLVSAQRNSCKLDTSLDTRAFRTDEEIKIVVSYSWFLVWTDVVDVWLKLSAEKKDGKDAIRINGYGKSRPFYDWFYQVRDIYETWLDPSSLRPLFFNRDVNEDGYLLKNFYTYDWDNKRILARIQKRNKPAYLDTIAITPCTNDVISLIYSIRNVDFSKLQLGDRFSIDLAVDDKVHSIAIKYDKVETIKVKGMGFFRCIKLSAKMVKSRAFTGKENMFIWITADQNRLPIYMESPIKVGTIKARITEMKNVRYPLASKVASK</sequence>
<dbReference type="OrthoDB" id="9808473at2"/>
<dbReference type="Proteomes" id="UP000294830">
    <property type="component" value="Unassembled WGS sequence"/>
</dbReference>
<protein>
    <submittedName>
        <fullName evidence="1">Uncharacterized protein DUF3108</fullName>
    </submittedName>
</protein>
<proteinExistence type="predicted"/>
<evidence type="ECO:0000313" key="1">
    <source>
        <dbReference type="EMBL" id="TCN67713.1"/>
    </source>
</evidence>
<accession>A0A4R2EGM5</accession>
<dbReference type="Pfam" id="PF11306">
    <property type="entry name" value="DUF3108"/>
    <property type="match status" value="1"/>
</dbReference>
<reference evidence="1 2" key="1">
    <citation type="submission" date="2019-03" db="EMBL/GenBank/DDBJ databases">
        <title>Genomic Encyclopedia of Archaeal and Bacterial Type Strains, Phase II (KMG-II): from individual species to whole genera.</title>
        <authorList>
            <person name="Goeker M."/>
        </authorList>
    </citation>
    <scope>NUCLEOTIDE SEQUENCE [LARGE SCALE GENOMIC DNA]</scope>
    <source>
        <strain evidence="1 2">RL-C</strain>
    </source>
</reference>
<dbReference type="RefSeq" id="WP_131839342.1">
    <property type="nucleotide sequence ID" value="NZ_SLWB01000007.1"/>
</dbReference>
<dbReference type="InterPro" id="IPR021457">
    <property type="entry name" value="DUF3108"/>
</dbReference>